<dbReference type="Pfam" id="PF13413">
    <property type="entry name" value="HTH_25"/>
    <property type="match status" value="1"/>
</dbReference>
<keyword evidence="1" id="KW-0472">Membrane</keyword>
<evidence type="ECO:0000259" key="2">
    <source>
        <dbReference type="Pfam" id="PF13464"/>
    </source>
</evidence>
<dbReference type="Gene3D" id="1.10.260.40">
    <property type="entry name" value="lambda repressor-like DNA-binding domains"/>
    <property type="match status" value="1"/>
</dbReference>
<dbReference type="InterPro" id="IPR010982">
    <property type="entry name" value="Lambda_DNA-bd_dom_sf"/>
</dbReference>
<reference evidence="3" key="1">
    <citation type="submission" date="2019-07" db="EMBL/GenBank/DDBJ databases">
        <authorList>
            <person name="Weber M."/>
            <person name="Kostadinov I."/>
            <person name="Kostadinov D I."/>
        </authorList>
    </citation>
    <scope>NUCLEOTIDE SEQUENCE</scope>
    <source>
        <strain evidence="3">Gfbio:sag-sample-m06:053724c1-46a9-4a36-b237-ea2bf867836b</strain>
    </source>
</reference>
<dbReference type="PANTHER" id="PTHR34475">
    <property type="match status" value="1"/>
</dbReference>
<dbReference type="AlphaFoldDB" id="A0A7D9D223"/>
<feature type="domain" description="Cytoskeleton protein RodZ-like C-terminal" evidence="2">
    <location>
        <begin position="217"/>
        <end position="289"/>
    </location>
</feature>
<evidence type="ECO:0000313" key="3">
    <source>
        <dbReference type="EMBL" id="VUX55928.1"/>
    </source>
</evidence>
<gene>
    <name evidence="3" type="ORF">JTBM06_V1_170015</name>
</gene>
<protein>
    <recommendedName>
        <fullName evidence="2">Cytoskeleton protein RodZ-like C-terminal domain-containing protein</fullName>
    </recommendedName>
</protein>
<dbReference type="InterPro" id="IPR050400">
    <property type="entry name" value="Bact_Cytoskel_RodZ"/>
</dbReference>
<organism evidence="3">
    <name type="scientific">uncultured Woeseiaceae bacterium</name>
    <dbReference type="NCBI Taxonomy" id="1983305"/>
    <lineage>
        <taxon>Bacteria</taxon>
        <taxon>Pseudomonadati</taxon>
        <taxon>Pseudomonadota</taxon>
        <taxon>Gammaproteobacteria</taxon>
        <taxon>Woeseiales</taxon>
        <taxon>Woeseiaceae</taxon>
        <taxon>environmental samples</taxon>
    </lineage>
</organism>
<accession>A0A7D9D223</accession>
<keyword evidence="1" id="KW-0812">Transmembrane</keyword>
<feature type="transmembrane region" description="Helical" evidence="1">
    <location>
        <begin position="112"/>
        <end position="132"/>
    </location>
</feature>
<evidence type="ECO:0000256" key="1">
    <source>
        <dbReference type="SAM" id="Phobius"/>
    </source>
</evidence>
<keyword evidence="1" id="KW-1133">Transmembrane helix</keyword>
<dbReference type="GO" id="GO:0003677">
    <property type="term" value="F:DNA binding"/>
    <property type="evidence" value="ECO:0007669"/>
    <property type="project" value="InterPro"/>
</dbReference>
<dbReference type="PANTHER" id="PTHR34475:SF1">
    <property type="entry name" value="CYTOSKELETON PROTEIN RODZ"/>
    <property type="match status" value="1"/>
</dbReference>
<name>A0A7D9D223_9GAMM</name>
<dbReference type="EMBL" id="LR633967">
    <property type="protein sequence ID" value="VUX55928.1"/>
    <property type="molecule type" value="Genomic_DNA"/>
</dbReference>
<proteinExistence type="predicted"/>
<sequence length="293" mass="31620">MNESPQKTPDADANGPLGGERLAVARRAQDISASDIAKELHLDEPKVRALEQNNFELLGAPVFAKGHLRKYAELVGVSTDDIIADYYRLNQTAGAPPIVGPARKFEREYSPVSWVAVSLVVIIVASASYWWFTRDPVRSPVVSTPDTVLAPFASDASDEPVQQAAAETVEILLEPEPLVATEELPPAETTPVSSTAADVESEPLVEDVNLLPQVHVELSFSGDCWTEVSDASGRRLFYDLGTAGRIVALAGDEPLQIVLGNSGNVSINVDGRDYPISDYVRRGSLTRLTINSQ</sequence>
<dbReference type="InterPro" id="IPR025194">
    <property type="entry name" value="RodZ-like_C"/>
</dbReference>
<dbReference type="Pfam" id="PF13464">
    <property type="entry name" value="RodZ_C"/>
    <property type="match status" value="1"/>
</dbReference>